<name>A0AA40CJ40_9PEZI</name>
<feature type="region of interest" description="Disordered" evidence="1">
    <location>
        <begin position="262"/>
        <end position="285"/>
    </location>
</feature>
<feature type="region of interest" description="Disordered" evidence="1">
    <location>
        <begin position="193"/>
        <end position="228"/>
    </location>
</feature>
<organism evidence="2 3">
    <name type="scientific">Lasiodiplodia hormozganensis</name>
    <dbReference type="NCBI Taxonomy" id="869390"/>
    <lineage>
        <taxon>Eukaryota</taxon>
        <taxon>Fungi</taxon>
        <taxon>Dikarya</taxon>
        <taxon>Ascomycota</taxon>
        <taxon>Pezizomycotina</taxon>
        <taxon>Dothideomycetes</taxon>
        <taxon>Dothideomycetes incertae sedis</taxon>
        <taxon>Botryosphaeriales</taxon>
        <taxon>Botryosphaeriaceae</taxon>
        <taxon>Lasiodiplodia</taxon>
    </lineage>
</organism>
<reference evidence="2" key="1">
    <citation type="submission" date="2023-06" db="EMBL/GenBank/DDBJ databases">
        <title>Multi-omics analyses reveal the molecular pathogenesis toolkit of Lasiodiplodia hormozganensis, a cross-kingdom pathogen.</title>
        <authorList>
            <person name="Felix C."/>
            <person name="Meneses R."/>
            <person name="Goncalves M.F.M."/>
            <person name="Tilleman L."/>
            <person name="Duarte A.S."/>
            <person name="Jorrin-Novo J.V."/>
            <person name="Van De Peer Y."/>
            <person name="Deforce D."/>
            <person name="Van Nieuwerburgh F."/>
            <person name="Esteves A.C."/>
            <person name="Alves A."/>
        </authorList>
    </citation>
    <scope>NUCLEOTIDE SEQUENCE</scope>
    <source>
        <strain evidence="2">CBS 339.90</strain>
    </source>
</reference>
<dbReference type="EMBL" id="JAUJDW010000085">
    <property type="protein sequence ID" value="KAK0640267.1"/>
    <property type="molecule type" value="Genomic_DNA"/>
</dbReference>
<gene>
    <name evidence="2" type="ORF">DIS24_g9530</name>
</gene>
<proteinExistence type="predicted"/>
<dbReference type="AlphaFoldDB" id="A0AA40CJ40"/>
<comment type="caution">
    <text evidence="2">The sequence shown here is derived from an EMBL/GenBank/DDBJ whole genome shotgun (WGS) entry which is preliminary data.</text>
</comment>
<keyword evidence="3" id="KW-1185">Reference proteome</keyword>
<feature type="region of interest" description="Disordered" evidence="1">
    <location>
        <begin position="483"/>
        <end position="506"/>
    </location>
</feature>
<evidence type="ECO:0000256" key="1">
    <source>
        <dbReference type="SAM" id="MobiDB-lite"/>
    </source>
</evidence>
<feature type="compositionally biased region" description="Basic and acidic residues" evidence="1">
    <location>
        <begin position="262"/>
        <end position="273"/>
    </location>
</feature>
<accession>A0AA40CJ40</accession>
<evidence type="ECO:0000313" key="3">
    <source>
        <dbReference type="Proteomes" id="UP001175001"/>
    </source>
</evidence>
<feature type="compositionally biased region" description="Basic and acidic residues" evidence="1">
    <location>
        <begin position="208"/>
        <end position="218"/>
    </location>
</feature>
<sequence length="516" mass="56095">MQRPDIQLLRAKVALMSPFDCPPSALRSARKKYPDALKVSWIALPATAPDVGMNYSKSSGEKPYIVEPVRLDAATNHQDTSSDAVSLADSDVVVFGGLALTERGHDNAFDNDAAQRNATAFASNNAIIADFGGATGVGPQRRNNVAHRDAGPRNVTKANDVYINEQQVVLQDSEVSSNVGNLIKEFTVPKHLPLNSIQPSSGSPYLSDHVDGRSECAEPAKNSNKHTSKDIVVASDEIVTKTLVPKISVDNYGSRADEVADKRTHHNAAEKGCKSGMPSAKRGKVSHEPDVIVISDNDDDFDVAMTGTNGEIDNELPQFEPRYVVVDAVGWKFREWPSMQKAVRACYQVMPPIDAGNGVKLFINDKAHALTLDALRSTSRKLIDMRGERNKLLMRTERRLTKLWLTKERGCVIDSSDKMWDFSPLWYLFKVKIAEIKEQEEEKRRHANGGDGCGGLGGGSGGAYGGVAGYGGGGVGAFPDVDDVPAGGIVDEGDTEHSDKHCSEEDMAWLRFEDEE</sequence>
<feature type="compositionally biased region" description="Basic and acidic residues" evidence="1">
    <location>
        <begin position="495"/>
        <end position="504"/>
    </location>
</feature>
<feature type="compositionally biased region" description="Polar residues" evidence="1">
    <location>
        <begin position="195"/>
        <end position="204"/>
    </location>
</feature>
<dbReference type="Proteomes" id="UP001175001">
    <property type="component" value="Unassembled WGS sequence"/>
</dbReference>
<protein>
    <submittedName>
        <fullName evidence="2">Uncharacterized protein</fullName>
    </submittedName>
</protein>
<evidence type="ECO:0000313" key="2">
    <source>
        <dbReference type="EMBL" id="KAK0640267.1"/>
    </source>
</evidence>